<accession>A0A172Y2R2</accession>
<name>A0A172Y2R2_9CAUL</name>
<dbReference type="OrthoDB" id="7206206at2"/>
<gene>
    <name evidence="2" type="ORF">DA69_01195</name>
</gene>
<feature type="compositionally biased region" description="Acidic residues" evidence="1">
    <location>
        <begin position="72"/>
        <end position="83"/>
    </location>
</feature>
<evidence type="ECO:0000256" key="1">
    <source>
        <dbReference type="SAM" id="MobiDB-lite"/>
    </source>
</evidence>
<feature type="region of interest" description="Disordered" evidence="1">
    <location>
        <begin position="59"/>
        <end position="98"/>
    </location>
</feature>
<dbReference type="EMBL" id="CP015614">
    <property type="protein sequence ID" value="ANF53504.1"/>
    <property type="molecule type" value="Genomic_DNA"/>
</dbReference>
<sequence>MEPPPAFPPCFQVIEKEVVMPDPNKPEPIEQTLEEEVETNRALEQGLGVGTRELAAIHESGAEGTLERATDEDGEPVEEEVEVGDAGRSTSVLDRKEP</sequence>
<dbReference type="STRING" id="588932.DA69_01195"/>
<protein>
    <submittedName>
        <fullName evidence="2">Uncharacterized protein</fullName>
    </submittedName>
</protein>
<keyword evidence="3" id="KW-1185">Reference proteome</keyword>
<proteinExistence type="predicted"/>
<dbReference type="Proteomes" id="UP000077603">
    <property type="component" value="Chromosome"/>
</dbReference>
<organism evidence="2 3">
    <name type="scientific">Brevundimonas naejangsanensis</name>
    <dbReference type="NCBI Taxonomy" id="588932"/>
    <lineage>
        <taxon>Bacteria</taxon>
        <taxon>Pseudomonadati</taxon>
        <taxon>Pseudomonadota</taxon>
        <taxon>Alphaproteobacteria</taxon>
        <taxon>Caulobacterales</taxon>
        <taxon>Caulobacteraceae</taxon>
        <taxon>Brevundimonas</taxon>
    </lineage>
</organism>
<evidence type="ECO:0000313" key="2">
    <source>
        <dbReference type="EMBL" id="ANF53504.1"/>
    </source>
</evidence>
<dbReference type="AlphaFoldDB" id="A0A172Y2R2"/>
<reference evidence="2 3" key="1">
    <citation type="journal article" date="2014" name="Genome Announc.">
        <title>Genome Sequence of a Promising Hydrogen-Producing Facultative Anaerobic Bacterium, Brevundimonas naejangsanensis Strain B1.</title>
        <authorList>
            <person name="Su H."/>
            <person name="Zhang T."/>
            <person name="Bao M."/>
            <person name="Jiang Y."/>
            <person name="Wang Y."/>
            <person name="Tan T."/>
        </authorList>
    </citation>
    <scope>NUCLEOTIDE SEQUENCE [LARGE SCALE GENOMIC DNA]</scope>
    <source>
        <strain evidence="2 3">B1</strain>
    </source>
</reference>
<dbReference type="KEGG" id="bne:DA69_01195"/>
<evidence type="ECO:0000313" key="3">
    <source>
        <dbReference type="Proteomes" id="UP000077603"/>
    </source>
</evidence>